<evidence type="ECO:0000256" key="1">
    <source>
        <dbReference type="SAM" id="MobiDB-lite"/>
    </source>
</evidence>
<feature type="region of interest" description="Disordered" evidence="1">
    <location>
        <begin position="177"/>
        <end position="208"/>
    </location>
</feature>
<proteinExistence type="predicted"/>
<gene>
    <name evidence="2" type="ORF">MVEN_00626800</name>
</gene>
<feature type="compositionally biased region" description="Pro residues" evidence="1">
    <location>
        <begin position="1"/>
        <end position="14"/>
    </location>
</feature>
<dbReference type="AlphaFoldDB" id="A0A8H7D8L0"/>
<feature type="region of interest" description="Disordered" evidence="1">
    <location>
        <begin position="1"/>
        <end position="86"/>
    </location>
</feature>
<evidence type="ECO:0000313" key="2">
    <source>
        <dbReference type="EMBL" id="KAF7362771.1"/>
    </source>
</evidence>
<evidence type="ECO:0000313" key="3">
    <source>
        <dbReference type="Proteomes" id="UP000620124"/>
    </source>
</evidence>
<reference evidence="2" key="1">
    <citation type="submission" date="2020-05" db="EMBL/GenBank/DDBJ databases">
        <title>Mycena genomes resolve the evolution of fungal bioluminescence.</title>
        <authorList>
            <person name="Tsai I.J."/>
        </authorList>
    </citation>
    <scope>NUCLEOTIDE SEQUENCE</scope>
    <source>
        <strain evidence="2">CCC161011</strain>
    </source>
</reference>
<dbReference type="Proteomes" id="UP000620124">
    <property type="component" value="Unassembled WGS sequence"/>
</dbReference>
<sequence>MLQPAPQPVNPWPQAPTQRPSRKYPAPCIKKYTAARSTSSVWGESTARQSDDDSDDETVAAFTTTSIASSQSRAPGNKPKQQRRVKSWVNDTNHYTSEFKSPFVPATAMIIGAERGNRLRYGFLDPRCRSPSGTQPLNLLFTSSPPVQYAPRQPPIQYAQPQVVWMPAQPPPQPGAMRGNGHVQFVPPPRTVAVPHVQGMRGHGKRSQ</sequence>
<feature type="compositionally biased region" description="Polar residues" evidence="1">
    <location>
        <begin position="61"/>
        <end position="74"/>
    </location>
</feature>
<comment type="caution">
    <text evidence="2">The sequence shown here is derived from an EMBL/GenBank/DDBJ whole genome shotgun (WGS) entry which is preliminary data.</text>
</comment>
<dbReference type="OrthoDB" id="3066883at2759"/>
<name>A0A8H7D8L0_9AGAR</name>
<protein>
    <submittedName>
        <fullName evidence="2">Uncharacterized protein</fullName>
    </submittedName>
</protein>
<feature type="compositionally biased region" description="Polar residues" evidence="1">
    <location>
        <begin position="35"/>
        <end position="48"/>
    </location>
</feature>
<accession>A0A8H7D8L0</accession>
<keyword evidence="3" id="KW-1185">Reference proteome</keyword>
<organism evidence="2 3">
    <name type="scientific">Mycena venus</name>
    <dbReference type="NCBI Taxonomy" id="2733690"/>
    <lineage>
        <taxon>Eukaryota</taxon>
        <taxon>Fungi</taxon>
        <taxon>Dikarya</taxon>
        <taxon>Basidiomycota</taxon>
        <taxon>Agaricomycotina</taxon>
        <taxon>Agaricomycetes</taxon>
        <taxon>Agaricomycetidae</taxon>
        <taxon>Agaricales</taxon>
        <taxon>Marasmiineae</taxon>
        <taxon>Mycenaceae</taxon>
        <taxon>Mycena</taxon>
    </lineage>
</organism>
<dbReference type="EMBL" id="JACAZI010000004">
    <property type="protein sequence ID" value="KAF7362771.1"/>
    <property type="molecule type" value="Genomic_DNA"/>
</dbReference>